<dbReference type="InterPro" id="IPR030888">
    <property type="entry name" value="Put_ccm"/>
</dbReference>
<keyword evidence="1" id="KW-1133">Transmembrane helix</keyword>
<sequence>MKKYILSILLTLMSLATFAQNANGIEMADTLRSSGKIYIVVGVIAIIFIGIIVYLVSIDKKLSKLEKEHQHLKK</sequence>
<name>H8KV06_SOLCM</name>
<accession>H8KV06</accession>
<feature type="signal peptide" evidence="2">
    <location>
        <begin position="1"/>
        <end position="19"/>
    </location>
</feature>
<evidence type="ECO:0000256" key="2">
    <source>
        <dbReference type="SAM" id="SignalP"/>
    </source>
</evidence>
<keyword evidence="1" id="KW-0472">Membrane</keyword>
<evidence type="ECO:0000313" key="4">
    <source>
        <dbReference type="Proteomes" id="UP000007590"/>
    </source>
</evidence>
<dbReference type="EMBL" id="CP003349">
    <property type="protein sequence ID" value="AFD06006.1"/>
    <property type="molecule type" value="Genomic_DNA"/>
</dbReference>
<dbReference type="eggNOG" id="ENOG50339SI">
    <property type="taxonomic scope" value="Bacteria"/>
</dbReference>
<evidence type="ECO:0000256" key="1">
    <source>
        <dbReference type="SAM" id="Phobius"/>
    </source>
</evidence>
<protein>
    <recommendedName>
        <fullName evidence="5">CcmD family protein</fullName>
    </recommendedName>
</protein>
<keyword evidence="4" id="KW-1185">Reference proteome</keyword>
<reference evidence="3" key="1">
    <citation type="submission" date="2012-02" db="EMBL/GenBank/DDBJ databases">
        <title>The complete genome of Solitalea canadensis DSM 3403.</title>
        <authorList>
            <consortium name="US DOE Joint Genome Institute (JGI-PGF)"/>
            <person name="Lucas S."/>
            <person name="Copeland A."/>
            <person name="Lapidus A."/>
            <person name="Glavina del Rio T."/>
            <person name="Dalin E."/>
            <person name="Tice H."/>
            <person name="Bruce D."/>
            <person name="Goodwin L."/>
            <person name="Pitluck S."/>
            <person name="Peters L."/>
            <person name="Ovchinnikova G."/>
            <person name="Lu M."/>
            <person name="Kyrpides N."/>
            <person name="Mavromatis K."/>
            <person name="Ivanova N."/>
            <person name="Brettin T."/>
            <person name="Detter J.C."/>
            <person name="Han C."/>
            <person name="Larimer F."/>
            <person name="Land M."/>
            <person name="Hauser L."/>
            <person name="Markowitz V."/>
            <person name="Cheng J.-F."/>
            <person name="Hugenholtz P."/>
            <person name="Woyke T."/>
            <person name="Wu D."/>
            <person name="Spring S."/>
            <person name="Schroeder M."/>
            <person name="Kopitz M."/>
            <person name="Brambilla E."/>
            <person name="Klenk H.-P."/>
            <person name="Eisen J.A."/>
        </authorList>
    </citation>
    <scope>NUCLEOTIDE SEQUENCE</scope>
    <source>
        <strain evidence="3">DSM 3403</strain>
    </source>
</reference>
<evidence type="ECO:0008006" key="5">
    <source>
        <dbReference type="Google" id="ProtNLM"/>
    </source>
</evidence>
<gene>
    <name evidence="3" type="ordered locus">Solca_0891</name>
</gene>
<dbReference type="STRING" id="929556.Solca_0891"/>
<keyword evidence="1" id="KW-0812">Transmembrane</keyword>
<keyword evidence="2" id="KW-0732">Signal</keyword>
<dbReference type="NCBIfam" id="TIGR04391">
    <property type="entry name" value="CcmD_alt_fam"/>
    <property type="match status" value="1"/>
</dbReference>
<dbReference type="AlphaFoldDB" id="H8KV06"/>
<dbReference type="HOGENOM" id="CLU_186748_2_0_10"/>
<dbReference type="OrthoDB" id="886941at2"/>
<dbReference type="RefSeq" id="WP_014679234.1">
    <property type="nucleotide sequence ID" value="NC_017770.1"/>
</dbReference>
<dbReference type="KEGG" id="scn:Solca_0891"/>
<dbReference type="Proteomes" id="UP000007590">
    <property type="component" value="Chromosome"/>
</dbReference>
<proteinExistence type="predicted"/>
<feature type="chain" id="PRO_5003613217" description="CcmD family protein" evidence="2">
    <location>
        <begin position="20"/>
        <end position="74"/>
    </location>
</feature>
<feature type="transmembrane region" description="Helical" evidence="1">
    <location>
        <begin position="37"/>
        <end position="57"/>
    </location>
</feature>
<organism evidence="3 4">
    <name type="scientific">Solitalea canadensis (strain ATCC 29591 / DSM 3403 / JCM 21819 / LMG 8368 / NBRC 15130 / NCIMB 12057 / USAM 9D)</name>
    <name type="common">Flexibacter canadensis</name>
    <dbReference type="NCBI Taxonomy" id="929556"/>
    <lineage>
        <taxon>Bacteria</taxon>
        <taxon>Pseudomonadati</taxon>
        <taxon>Bacteroidota</taxon>
        <taxon>Sphingobacteriia</taxon>
        <taxon>Sphingobacteriales</taxon>
        <taxon>Sphingobacteriaceae</taxon>
        <taxon>Solitalea</taxon>
    </lineage>
</organism>
<dbReference type="Pfam" id="PF20077">
    <property type="entry name" value="CcmD_alt"/>
    <property type="match status" value="1"/>
</dbReference>
<evidence type="ECO:0000313" key="3">
    <source>
        <dbReference type="EMBL" id="AFD06006.1"/>
    </source>
</evidence>